<comment type="caution">
    <text evidence="2">The sequence shown here is derived from an EMBL/GenBank/DDBJ whole genome shotgun (WGS) entry which is preliminary data.</text>
</comment>
<gene>
    <name evidence="2" type="ORF">RsS93_56260</name>
</gene>
<dbReference type="EMBL" id="BLAJ01000012">
    <property type="protein sequence ID" value="GES53012.1"/>
    <property type="molecule type" value="Genomic_DNA"/>
</dbReference>
<dbReference type="RefSeq" id="WP_186450379.1">
    <property type="nucleotide sequence ID" value="NZ_BLAJ01000012.1"/>
</dbReference>
<dbReference type="SUPFAM" id="SSF143081">
    <property type="entry name" value="BB1717-like"/>
    <property type="match status" value="1"/>
</dbReference>
<organism evidence="2 3">
    <name type="scientific">Rhizobium dioscoreae</name>
    <dbReference type="NCBI Taxonomy" id="2653122"/>
    <lineage>
        <taxon>Bacteria</taxon>
        <taxon>Pseudomonadati</taxon>
        <taxon>Pseudomonadota</taxon>
        <taxon>Alphaproteobacteria</taxon>
        <taxon>Hyphomicrobiales</taxon>
        <taxon>Rhizobiaceae</taxon>
        <taxon>Rhizobium/Agrobacterium group</taxon>
        <taxon>Rhizobium</taxon>
    </lineage>
</organism>
<protein>
    <recommendedName>
        <fullName evidence="4">SOS response-associated peptidase</fullName>
    </recommendedName>
</protein>
<keyword evidence="3" id="KW-1185">Reference proteome</keyword>
<evidence type="ECO:0008006" key="4">
    <source>
        <dbReference type="Google" id="ProtNLM"/>
    </source>
</evidence>
<dbReference type="InterPro" id="IPR036590">
    <property type="entry name" value="SRAP-like"/>
</dbReference>
<feature type="compositionally biased region" description="Basic and acidic residues" evidence="1">
    <location>
        <begin position="70"/>
        <end position="85"/>
    </location>
</feature>
<sequence length="85" mass="9498">MCNLYNVTTNQEAIRQLTRAMIDNIGNLEPELDLYSDQMGPIVRNTPAGRELAKVRWGLPSSQKAQLDAATKRADKLRAKGKEVN</sequence>
<evidence type="ECO:0000256" key="1">
    <source>
        <dbReference type="SAM" id="MobiDB-lite"/>
    </source>
</evidence>
<reference evidence="2 3" key="1">
    <citation type="journal article" date="2020" name="Genome Biol. Evol.">
        <title>Rhizobium dioscoreae sp. nov., a plant growth-promoting bacterium isolated from yam (Dioscorea species).</title>
        <authorList>
            <person name="Ouyabe M."/>
            <person name="Tanaka N."/>
            <person name="Shiwa Y."/>
            <person name="Fujita N."/>
            <person name="Kikuno H."/>
            <person name="Babil P."/>
            <person name="Shiwachi H."/>
        </authorList>
    </citation>
    <scope>NUCLEOTIDE SEQUENCE [LARGE SCALE GENOMIC DNA]</scope>
    <source>
        <strain evidence="2 3">S-93</strain>
    </source>
</reference>
<proteinExistence type="predicted"/>
<accession>A0ABQ0ZCH8</accession>
<name>A0ABQ0ZCH8_9HYPH</name>
<evidence type="ECO:0000313" key="3">
    <source>
        <dbReference type="Proteomes" id="UP000390335"/>
    </source>
</evidence>
<evidence type="ECO:0000313" key="2">
    <source>
        <dbReference type="EMBL" id="GES53012.1"/>
    </source>
</evidence>
<dbReference type="Gene3D" id="3.90.1680.20">
    <property type="match status" value="1"/>
</dbReference>
<feature type="region of interest" description="Disordered" evidence="1">
    <location>
        <begin position="66"/>
        <end position="85"/>
    </location>
</feature>
<dbReference type="Proteomes" id="UP000390335">
    <property type="component" value="Unassembled WGS sequence"/>
</dbReference>